<keyword evidence="3" id="KW-1185">Reference proteome</keyword>
<reference evidence="2 3" key="1">
    <citation type="submission" date="2021-08" db="EMBL/GenBank/DDBJ databases">
        <title>Draft genome sequence of Spirulina subsalsa with high tolerance to salinity and hype-accumulation of phycocyanin.</title>
        <authorList>
            <person name="Pei H."/>
            <person name="Jiang L."/>
        </authorList>
    </citation>
    <scope>NUCLEOTIDE SEQUENCE [LARGE SCALE GENOMIC DNA]</scope>
    <source>
        <strain evidence="2 3">FACHB-351</strain>
    </source>
</reference>
<keyword evidence="1" id="KW-0472">Membrane</keyword>
<organism evidence="2 3">
    <name type="scientific">Spirulina subsalsa FACHB-351</name>
    <dbReference type="NCBI Taxonomy" id="234711"/>
    <lineage>
        <taxon>Bacteria</taxon>
        <taxon>Bacillati</taxon>
        <taxon>Cyanobacteriota</taxon>
        <taxon>Cyanophyceae</taxon>
        <taxon>Spirulinales</taxon>
        <taxon>Spirulinaceae</taxon>
        <taxon>Spirulina</taxon>
    </lineage>
</organism>
<evidence type="ECO:0000313" key="3">
    <source>
        <dbReference type="Proteomes" id="UP001526426"/>
    </source>
</evidence>
<evidence type="ECO:0000256" key="1">
    <source>
        <dbReference type="SAM" id="Phobius"/>
    </source>
</evidence>
<accession>A0ABT3L408</accession>
<evidence type="ECO:0000313" key="2">
    <source>
        <dbReference type="EMBL" id="MCW6036239.1"/>
    </source>
</evidence>
<dbReference type="EMBL" id="JAIHOM010000031">
    <property type="protein sequence ID" value="MCW6036239.1"/>
    <property type="molecule type" value="Genomic_DNA"/>
</dbReference>
<gene>
    <name evidence="2" type="ORF">K4A83_08135</name>
</gene>
<keyword evidence="1" id="KW-1133">Transmembrane helix</keyword>
<feature type="transmembrane region" description="Helical" evidence="1">
    <location>
        <begin position="34"/>
        <end position="60"/>
    </location>
</feature>
<comment type="caution">
    <text evidence="2">The sequence shown here is derived from an EMBL/GenBank/DDBJ whole genome shotgun (WGS) entry which is preliminary data.</text>
</comment>
<dbReference type="Proteomes" id="UP001526426">
    <property type="component" value="Unassembled WGS sequence"/>
</dbReference>
<keyword evidence="1" id="KW-0812">Transmembrane</keyword>
<sequence>MMLAPLLISLSIASVAVCLNINTQEEIVKVTAGFIALLCLFLSLFFAPWFLKLLILALPLAMDKLNGFKKVTD</sequence>
<protein>
    <submittedName>
        <fullName evidence="2">Uncharacterized protein</fullName>
    </submittedName>
</protein>
<name>A0ABT3L408_9CYAN</name>
<proteinExistence type="predicted"/>